<keyword evidence="4" id="KW-1185">Reference proteome</keyword>
<evidence type="ECO:0000259" key="1">
    <source>
        <dbReference type="Pfam" id="PF14846"/>
    </source>
</evidence>
<evidence type="ECO:0000313" key="3">
    <source>
        <dbReference type="EMBL" id="JAB99047.1"/>
    </source>
</evidence>
<dbReference type="EMBL" id="GAMC01007508">
    <property type="protein sequence ID" value="JAB99047.1"/>
    <property type="molecule type" value="mRNA"/>
</dbReference>
<proteinExistence type="evidence at transcript level"/>
<evidence type="ECO:0000313" key="4">
    <source>
        <dbReference type="Proteomes" id="UP000606786"/>
    </source>
</evidence>
<evidence type="ECO:0000313" key="2">
    <source>
        <dbReference type="EMBL" id="CAD7002558.1"/>
    </source>
</evidence>
<dbReference type="Proteomes" id="UP000606786">
    <property type="component" value="Unassembled WGS sequence"/>
</dbReference>
<reference evidence="3" key="1">
    <citation type="submission" date="2013-07" db="EMBL/GenBank/DDBJ databases">
        <authorList>
            <person name="Geib S."/>
        </authorList>
    </citation>
    <scope>NUCLEOTIDE SEQUENCE</scope>
</reference>
<accession>W8BK10</accession>
<name>W8BK10_CERCA</name>
<sequence length="145" mass="16967">MSELEELKKEFACLMEELECVHQQLNFREKSIATEWIKKLKKATGSVEDLKLSLDFIDYFVNCWKCGIFSSEPFNRVPQPNVPLQKLRYMLPPDHKIRSVDATSDEQRKLYVDEMFENMADRGAFLSEQPVPLDGTFFLVLINQK</sequence>
<organism evidence="3">
    <name type="scientific">Ceratitis capitata</name>
    <name type="common">Mediterranean fruit fly</name>
    <name type="synonym">Tephritis capitata</name>
    <dbReference type="NCBI Taxonomy" id="7213"/>
    <lineage>
        <taxon>Eukaryota</taxon>
        <taxon>Metazoa</taxon>
        <taxon>Ecdysozoa</taxon>
        <taxon>Arthropoda</taxon>
        <taxon>Hexapoda</taxon>
        <taxon>Insecta</taxon>
        <taxon>Pterygota</taxon>
        <taxon>Neoptera</taxon>
        <taxon>Endopterygota</taxon>
        <taxon>Diptera</taxon>
        <taxon>Brachycera</taxon>
        <taxon>Muscomorpha</taxon>
        <taxon>Tephritoidea</taxon>
        <taxon>Tephritidae</taxon>
        <taxon>Ceratitis</taxon>
        <taxon>Ceratitis</taxon>
    </lineage>
</organism>
<dbReference type="EMBL" id="CAJHJT010000034">
    <property type="protein sequence ID" value="CAD7002558.1"/>
    <property type="molecule type" value="Genomic_DNA"/>
</dbReference>
<reference evidence="2" key="3">
    <citation type="submission" date="2020-11" db="EMBL/GenBank/DDBJ databases">
        <authorList>
            <person name="Whitehead M."/>
        </authorList>
    </citation>
    <scope>NUCLEOTIDE SEQUENCE</scope>
    <source>
        <strain evidence="2">EGII</strain>
    </source>
</reference>
<feature type="domain" description="DUF4485" evidence="1">
    <location>
        <begin position="7"/>
        <end position="88"/>
    </location>
</feature>
<dbReference type="InterPro" id="IPR027831">
    <property type="entry name" value="DUF4485"/>
</dbReference>
<dbReference type="OrthoDB" id="6599871at2759"/>
<reference evidence="3" key="2">
    <citation type="journal article" date="2014" name="BMC Genomics">
        <title>A genomic perspective to assessing quality of mass-reared SIT flies used in Mediterranean fruit fly (Ceratitis capitata) eradication in California.</title>
        <authorList>
            <person name="Calla B."/>
            <person name="Hall B."/>
            <person name="Hou S."/>
            <person name="Geib S.M."/>
        </authorList>
    </citation>
    <scope>NUCLEOTIDE SEQUENCE</scope>
</reference>
<protein>
    <submittedName>
        <fullName evidence="2">(Mediterranean fruit fly) hypothetical protein</fullName>
    </submittedName>
</protein>
<dbReference type="Pfam" id="PF14846">
    <property type="entry name" value="DUF4485"/>
    <property type="match status" value="1"/>
</dbReference>
<dbReference type="EMBL" id="GAMC01007507">
    <property type="protein sequence ID" value="JAB99048.1"/>
    <property type="molecule type" value="mRNA"/>
</dbReference>
<gene>
    <name evidence="2" type="ORF">CCAP1982_LOCUS11046</name>
</gene>
<dbReference type="AlphaFoldDB" id="W8BK10"/>
<dbReference type="KEGG" id="ccat:101458086"/>